<dbReference type="Gene3D" id="3.30.1150.10">
    <property type="match status" value="1"/>
</dbReference>
<sequence length="151" mass="16401">MKSPISTLKRLFLLIALIGGAFTAEASSKSLVMVSDSAMIYDKVEQMPVFPEGEKGLAKFMKDNYQAPESFTARGSGGTIIVQVVLDEKGKVRLRDTKIIKTLGYGSDEPLLKTLSSLPAFTPALVNNRAVPYRITYTIGLDGSGRINSIR</sequence>
<dbReference type="RefSeq" id="WP_345169048.1">
    <property type="nucleotide sequence ID" value="NZ_BAABGX010000003.1"/>
</dbReference>
<proteinExistence type="predicted"/>
<evidence type="ECO:0008006" key="4">
    <source>
        <dbReference type="Google" id="ProtNLM"/>
    </source>
</evidence>
<dbReference type="SUPFAM" id="SSF74653">
    <property type="entry name" value="TolA/TonB C-terminal domain"/>
    <property type="match status" value="1"/>
</dbReference>
<organism evidence="2 3">
    <name type="scientific">Nibribacter koreensis</name>
    <dbReference type="NCBI Taxonomy" id="1084519"/>
    <lineage>
        <taxon>Bacteria</taxon>
        <taxon>Pseudomonadati</taxon>
        <taxon>Bacteroidota</taxon>
        <taxon>Cytophagia</taxon>
        <taxon>Cytophagales</taxon>
        <taxon>Hymenobacteraceae</taxon>
        <taxon>Nibribacter</taxon>
    </lineage>
</organism>
<name>A0ABP8G006_9BACT</name>
<feature type="signal peptide" evidence="1">
    <location>
        <begin position="1"/>
        <end position="26"/>
    </location>
</feature>
<evidence type="ECO:0000313" key="3">
    <source>
        <dbReference type="Proteomes" id="UP001501844"/>
    </source>
</evidence>
<comment type="caution">
    <text evidence="2">The sequence shown here is derived from an EMBL/GenBank/DDBJ whole genome shotgun (WGS) entry which is preliminary data.</text>
</comment>
<keyword evidence="3" id="KW-1185">Reference proteome</keyword>
<feature type="chain" id="PRO_5047043928" description="TonB C-terminal domain-containing protein" evidence="1">
    <location>
        <begin position="27"/>
        <end position="151"/>
    </location>
</feature>
<gene>
    <name evidence="2" type="ORF">GCM10023183_34700</name>
</gene>
<protein>
    <recommendedName>
        <fullName evidence="4">TonB C-terminal domain-containing protein</fullName>
    </recommendedName>
</protein>
<evidence type="ECO:0000256" key="1">
    <source>
        <dbReference type="SAM" id="SignalP"/>
    </source>
</evidence>
<dbReference type="EMBL" id="BAABGX010000003">
    <property type="protein sequence ID" value="GAA4314489.1"/>
    <property type="molecule type" value="Genomic_DNA"/>
</dbReference>
<evidence type="ECO:0000313" key="2">
    <source>
        <dbReference type="EMBL" id="GAA4314489.1"/>
    </source>
</evidence>
<keyword evidence="1" id="KW-0732">Signal</keyword>
<reference evidence="3" key="1">
    <citation type="journal article" date="2019" name="Int. J. Syst. Evol. Microbiol.">
        <title>The Global Catalogue of Microorganisms (GCM) 10K type strain sequencing project: providing services to taxonomists for standard genome sequencing and annotation.</title>
        <authorList>
            <consortium name="The Broad Institute Genomics Platform"/>
            <consortium name="The Broad Institute Genome Sequencing Center for Infectious Disease"/>
            <person name="Wu L."/>
            <person name="Ma J."/>
        </authorList>
    </citation>
    <scope>NUCLEOTIDE SEQUENCE [LARGE SCALE GENOMIC DNA]</scope>
    <source>
        <strain evidence="3">JCM 17917</strain>
    </source>
</reference>
<dbReference type="Proteomes" id="UP001501844">
    <property type="component" value="Unassembled WGS sequence"/>
</dbReference>
<accession>A0ABP8G006</accession>